<evidence type="ECO:0000313" key="2">
    <source>
        <dbReference type="EMBL" id="KAK9688054.1"/>
    </source>
</evidence>
<feature type="region of interest" description="Disordered" evidence="1">
    <location>
        <begin position="47"/>
        <end position="70"/>
    </location>
</feature>
<organism evidence="2 5">
    <name type="scientific">Popillia japonica</name>
    <name type="common">Japanese beetle</name>
    <dbReference type="NCBI Taxonomy" id="7064"/>
    <lineage>
        <taxon>Eukaryota</taxon>
        <taxon>Metazoa</taxon>
        <taxon>Ecdysozoa</taxon>
        <taxon>Arthropoda</taxon>
        <taxon>Hexapoda</taxon>
        <taxon>Insecta</taxon>
        <taxon>Pterygota</taxon>
        <taxon>Neoptera</taxon>
        <taxon>Endopterygota</taxon>
        <taxon>Coleoptera</taxon>
        <taxon>Polyphaga</taxon>
        <taxon>Scarabaeiformia</taxon>
        <taxon>Scarabaeidae</taxon>
        <taxon>Rutelinae</taxon>
        <taxon>Popillia</taxon>
    </lineage>
</organism>
<dbReference type="Proteomes" id="UP001458880">
    <property type="component" value="Unassembled WGS sequence"/>
</dbReference>
<evidence type="ECO:0000313" key="4">
    <source>
        <dbReference type="EMBL" id="KAK9688057.1"/>
    </source>
</evidence>
<evidence type="ECO:0000313" key="5">
    <source>
        <dbReference type="Proteomes" id="UP001458880"/>
    </source>
</evidence>
<feature type="compositionally biased region" description="Basic and acidic residues" evidence="1">
    <location>
        <begin position="48"/>
        <end position="59"/>
    </location>
</feature>
<dbReference type="AlphaFoldDB" id="A0AAW1IE69"/>
<reference evidence="2 5" key="2">
    <citation type="journal article" date="2024" name="BMC Genomics">
        <title>De novo assembly and annotation of Popillia japonica's genome with initial clues to its potential as an invasive pest.</title>
        <authorList>
            <person name="Cucini C."/>
            <person name="Boschi S."/>
            <person name="Funari R."/>
            <person name="Cardaioli E."/>
            <person name="Iannotti N."/>
            <person name="Marturano G."/>
            <person name="Paoli F."/>
            <person name="Bruttini M."/>
            <person name="Carapelli A."/>
            <person name="Frati F."/>
            <person name="Nardi F."/>
        </authorList>
    </citation>
    <scope>NUCLEOTIDE SEQUENCE [LARGE SCALE GENOMIC DNA]</scope>
    <source>
        <strain evidence="2">DMR45628</strain>
    </source>
</reference>
<comment type="caution">
    <text evidence="2">The sequence shown here is derived from an EMBL/GenBank/DDBJ whole genome shotgun (WGS) entry which is preliminary data.</text>
</comment>
<gene>
    <name evidence="3" type="ORF">QE152_g35806</name>
    <name evidence="2" type="ORF">QE152_g35807</name>
    <name evidence="4" type="ORF">QE152_g35808</name>
</gene>
<evidence type="ECO:0000256" key="1">
    <source>
        <dbReference type="SAM" id="MobiDB-lite"/>
    </source>
</evidence>
<sequence length="70" mass="8107">MRAAWKRKYNIYYQRTTCILDIILMMVMDEMKMMSFSLIGDDGGDDYDTGHHGDDGHGWDEDDIVSVNRG</sequence>
<name>A0AAW1IE69_POPJA</name>
<dbReference type="EMBL" id="JASPKY010000609">
    <property type="protein sequence ID" value="KAK9688054.1"/>
    <property type="molecule type" value="Genomic_DNA"/>
</dbReference>
<dbReference type="EMBL" id="JASPKY010000609">
    <property type="protein sequence ID" value="KAK9688057.1"/>
    <property type="molecule type" value="Genomic_DNA"/>
</dbReference>
<accession>A0AAW1IE69</accession>
<evidence type="ECO:0000313" key="3">
    <source>
        <dbReference type="EMBL" id="KAK9688055.1"/>
    </source>
</evidence>
<keyword evidence="5" id="KW-1185">Reference proteome</keyword>
<proteinExistence type="predicted"/>
<dbReference type="EMBL" id="JASPKY010000609">
    <property type="protein sequence ID" value="KAK9688055.1"/>
    <property type="molecule type" value="Genomic_DNA"/>
</dbReference>
<reference evidence="2" key="1">
    <citation type="submission" date="2023-05" db="EMBL/GenBank/DDBJ databases">
        <authorList>
            <person name="Nardi F."/>
            <person name="Carapelli A."/>
            <person name="Cucini C."/>
        </authorList>
    </citation>
    <scope>NUCLEOTIDE SEQUENCE</scope>
    <source>
        <strain evidence="2">DMR45628</strain>
        <tissue evidence="2">Testes</tissue>
    </source>
</reference>
<protein>
    <submittedName>
        <fullName evidence="2">Uncharacterized protein</fullName>
    </submittedName>
</protein>